<proteinExistence type="predicted"/>
<organism evidence="1 2">
    <name type="scientific">Salmonella enterica I</name>
    <dbReference type="NCBI Taxonomy" id="59201"/>
    <lineage>
        <taxon>Bacteria</taxon>
        <taxon>Pseudomonadati</taxon>
        <taxon>Pseudomonadota</taxon>
        <taxon>Gammaproteobacteria</taxon>
        <taxon>Enterobacterales</taxon>
        <taxon>Enterobacteriaceae</taxon>
        <taxon>Salmonella</taxon>
    </lineage>
</organism>
<dbReference type="AlphaFoldDB" id="A0A379Y2U9"/>
<gene>
    <name evidence="1" type="ORF">NCTC5798_06146</name>
</gene>
<evidence type="ECO:0000313" key="2">
    <source>
        <dbReference type="Proteomes" id="UP000255534"/>
    </source>
</evidence>
<evidence type="ECO:0000313" key="1">
    <source>
        <dbReference type="EMBL" id="SUI39704.1"/>
    </source>
</evidence>
<reference evidence="1 2" key="1">
    <citation type="submission" date="2018-06" db="EMBL/GenBank/DDBJ databases">
        <authorList>
            <consortium name="Pathogen Informatics"/>
            <person name="Doyle S."/>
        </authorList>
    </citation>
    <scope>NUCLEOTIDE SEQUENCE [LARGE SCALE GENOMIC DNA]</scope>
    <source>
        <strain evidence="1 2">NCTC5798</strain>
    </source>
</reference>
<protein>
    <recommendedName>
        <fullName evidence="3">DNA methyltransferase</fullName>
    </recommendedName>
</protein>
<evidence type="ECO:0008006" key="3">
    <source>
        <dbReference type="Google" id="ProtNLM"/>
    </source>
</evidence>
<dbReference type="EMBL" id="UGXK01000002">
    <property type="protein sequence ID" value="SUI39704.1"/>
    <property type="molecule type" value="Genomic_DNA"/>
</dbReference>
<name>A0A379Y2U9_SALET</name>
<dbReference type="Proteomes" id="UP000255534">
    <property type="component" value="Unassembled WGS sequence"/>
</dbReference>
<sequence>MESEQLITKITQTLTRTDGSEVRIVVEQAFGSGLTPSLGVYVLRRPTSADNWLLCSNAPHKDWRTMSVDEYQKHGRSEMLRYVTSGEILRLTAAIGKPLNNFDAQ</sequence>
<accession>A0A379Y2U9</accession>